<organism evidence="1 2">
    <name type="scientific">Araneus ventricosus</name>
    <name type="common">Orbweaver spider</name>
    <name type="synonym">Epeira ventricosa</name>
    <dbReference type="NCBI Taxonomy" id="182803"/>
    <lineage>
        <taxon>Eukaryota</taxon>
        <taxon>Metazoa</taxon>
        <taxon>Ecdysozoa</taxon>
        <taxon>Arthropoda</taxon>
        <taxon>Chelicerata</taxon>
        <taxon>Arachnida</taxon>
        <taxon>Araneae</taxon>
        <taxon>Araneomorphae</taxon>
        <taxon>Entelegynae</taxon>
        <taxon>Araneoidea</taxon>
        <taxon>Araneidae</taxon>
        <taxon>Araneus</taxon>
    </lineage>
</organism>
<gene>
    <name evidence="1" type="ORF">AVEN_161047_1</name>
</gene>
<accession>A0A4Y2DX42</accession>
<evidence type="ECO:0000313" key="2">
    <source>
        <dbReference type="Proteomes" id="UP000499080"/>
    </source>
</evidence>
<proteinExistence type="predicted"/>
<dbReference type="Proteomes" id="UP000499080">
    <property type="component" value="Unassembled WGS sequence"/>
</dbReference>
<evidence type="ECO:0000313" key="1">
    <source>
        <dbReference type="EMBL" id="GBM21430.1"/>
    </source>
</evidence>
<sequence length="12" mass="1577">FFVLNSRFQYQK</sequence>
<reference evidence="1 2" key="1">
    <citation type="journal article" date="2019" name="Sci. Rep.">
        <title>Orb-weaving spider Araneus ventricosus genome elucidates the spidroin gene catalogue.</title>
        <authorList>
            <person name="Kono N."/>
            <person name="Nakamura H."/>
            <person name="Ohtoshi R."/>
            <person name="Moran D.A.P."/>
            <person name="Shinohara A."/>
            <person name="Yoshida Y."/>
            <person name="Fujiwara M."/>
            <person name="Mori M."/>
            <person name="Tomita M."/>
            <person name="Arakawa K."/>
        </authorList>
    </citation>
    <scope>NUCLEOTIDE SEQUENCE [LARGE SCALE GENOMIC DNA]</scope>
</reference>
<keyword evidence="2" id="KW-1185">Reference proteome</keyword>
<name>A0A4Y2DX42_ARAVE</name>
<protein>
    <submittedName>
        <fullName evidence="1">Uncharacterized protein</fullName>
    </submittedName>
</protein>
<dbReference type="EMBL" id="BGPR01000460">
    <property type="protein sequence ID" value="GBM21430.1"/>
    <property type="molecule type" value="Genomic_DNA"/>
</dbReference>
<comment type="caution">
    <text evidence="1">The sequence shown here is derived from an EMBL/GenBank/DDBJ whole genome shotgun (WGS) entry which is preliminary data.</text>
</comment>
<feature type="non-terminal residue" evidence="1">
    <location>
        <position position="1"/>
    </location>
</feature>